<evidence type="ECO:0000256" key="6">
    <source>
        <dbReference type="ARBA" id="ARBA00022737"/>
    </source>
</evidence>
<keyword evidence="13" id="KW-1185">Reference proteome</keyword>
<dbReference type="Pfam" id="PF13676">
    <property type="entry name" value="TIR_2"/>
    <property type="match status" value="1"/>
</dbReference>
<evidence type="ECO:0000256" key="3">
    <source>
        <dbReference type="ARBA" id="ARBA00022614"/>
    </source>
</evidence>
<keyword evidence="6" id="KW-0677">Repeat</keyword>
<evidence type="ECO:0000256" key="9">
    <source>
        <dbReference type="ARBA" id="ARBA00023170"/>
    </source>
</evidence>
<keyword evidence="9" id="KW-0675">Receptor</keyword>
<dbReference type="PANTHER" id="PTHR24365:SF541">
    <property type="entry name" value="PROTEIN TOLL-RELATED"/>
    <property type="match status" value="1"/>
</dbReference>
<dbReference type="InterPro" id="IPR001611">
    <property type="entry name" value="Leu-rich_rpt"/>
</dbReference>
<evidence type="ECO:0000259" key="12">
    <source>
        <dbReference type="PROSITE" id="PS50104"/>
    </source>
</evidence>
<gene>
    <name evidence="14" type="primary">LOC101858387</name>
</gene>
<dbReference type="InterPro" id="IPR035897">
    <property type="entry name" value="Toll_tir_struct_dom_sf"/>
</dbReference>
<proteinExistence type="inferred from homology"/>
<accession>A0ABM1AFV1</accession>
<dbReference type="InterPro" id="IPR000157">
    <property type="entry name" value="TIR_dom"/>
</dbReference>
<evidence type="ECO:0000256" key="8">
    <source>
        <dbReference type="ARBA" id="ARBA00023136"/>
    </source>
</evidence>
<reference evidence="14" key="1">
    <citation type="submission" date="2025-08" db="UniProtKB">
        <authorList>
            <consortium name="RefSeq"/>
        </authorList>
    </citation>
    <scope>IDENTIFICATION</scope>
</reference>
<evidence type="ECO:0000256" key="2">
    <source>
        <dbReference type="ARBA" id="ARBA00009634"/>
    </source>
</evidence>
<keyword evidence="7 11" id="KW-1133">Transmembrane helix</keyword>
<evidence type="ECO:0000256" key="10">
    <source>
        <dbReference type="ARBA" id="ARBA00023180"/>
    </source>
</evidence>
<dbReference type="Gene3D" id="3.80.10.10">
    <property type="entry name" value="Ribonuclease Inhibitor"/>
    <property type="match status" value="2"/>
</dbReference>
<dbReference type="PANTHER" id="PTHR24365">
    <property type="entry name" value="TOLL-LIKE RECEPTOR"/>
    <property type="match status" value="1"/>
</dbReference>
<keyword evidence="3" id="KW-0433">Leucine-rich repeat</keyword>
<organism evidence="13 14">
    <name type="scientific">Aplysia californica</name>
    <name type="common">California sea hare</name>
    <dbReference type="NCBI Taxonomy" id="6500"/>
    <lineage>
        <taxon>Eukaryota</taxon>
        <taxon>Metazoa</taxon>
        <taxon>Spiralia</taxon>
        <taxon>Lophotrochozoa</taxon>
        <taxon>Mollusca</taxon>
        <taxon>Gastropoda</taxon>
        <taxon>Heterobranchia</taxon>
        <taxon>Euthyneura</taxon>
        <taxon>Tectipleura</taxon>
        <taxon>Aplysiida</taxon>
        <taxon>Aplysioidea</taxon>
        <taxon>Aplysiidae</taxon>
        <taxon>Aplysia</taxon>
    </lineage>
</organism>
<dbReference type="PROSITE" id="PS50104">
    <property type="entry name" value="TIR"/>
    <property type="match status" value="1"/>
</dbReference>
<sequence length="911" mass="104205">MTTTCVRVCGKINCVHHAVAFCVCSYSIWVLLMLTNVAVYYIIAAETAPAWVNRDTCDNAWVRVRSPCSEHMGQTGPHVNCSGKHLKEINAAWFPCNVSRLSLDGNSLVILKNTSFLRLYQLLWLNLRGCKIKKIEPSTFDSLISLEYLDLEDNQLEFSKAYFPSHLFAPLTELKTLRLARQDSKPSLLFPKDLFSDLRSLLGISISNMGTGILQFGPQFCQLSNLSRLEITGSVTQITNSSFDNLACLTLMELSLYGLQHLKKFDVDSLRHFNNSLRSLHLERVYIGVQNALGILKPFRGRNMYEIYFNNIGLSSTHSDGAITTGDGIVDSDSVIYLKDICVERLTLQKSHIFVLKRSALPVGLLWRCLKHLDISFNDLQLSTGIYRILQMPRLETLVIVERHRENTLTDEDRKIIARQTPLVSFIPPDTRSQTNSRERVQLGPRRMSCRLKYPSDIRRRGRRQVTRTFYTSGSLRAIIVSLSCTRSNHFGGKYVYHVHCENMKTLVCRYCGLNDMTGEVTGLEHVQRLDVSHNDFAFISPSFLEKFTGVEALTLSYTNLDSDFMSRESEVFFSPLDNLKSLDLTSNSLTMLSKGTFRGNEKLESLFLGHNKFHQIPFDISFTPRLKHLDLGYNAILQLSERQRQQLDAHVLKVPEFRMVFQGNMVSCSCGAMAFLRWLQKTTVVLDNNGNYTCVTERGHLSSISAFRDIHGMWRWCYSGYFYWISLLLVAGMLIVFLMAALVLRHGNYFRAAILRLLDNKFKMKSRADYQICVFIGYAEKDYRFPCLRLLPYLESLGMTVYVRDRDSLPCQDVPSSIMDAMQSSWRIVLVVSKAFLTDDQWSEFTMRSAVYCQSPSNPARVVLLVEERNRNRLPLLLLGAVADDNIVCLGRLLMCYELRQRLQVLLKHN</sequence>
<keyword evidence="8 11" id="KW-0472">Membrane</keyword>
<keyword evidence="4 11" id="KW-0812">Transmembrane</keyword>
<evidence type="ECO:0000313" key="14">
    <source>
        <dbReference type="RefSeq" id="XP_012946829.1"/>
    </source>
</evidence>
<keyword evidence="5" id="KW-0732">Signal</keyword>
<dbReference type="InterPro" id="IPR032675">
    <property type="entry name" value="LRR_dom_sf"/>
</dbReference>
<evidence type="ECO:0000256" key="5">
    <source>
        <dbReference type="ARBA" id="ARBA00022729"/>
    </source>
</evidence>
<feature type="transmembrane region" description="Helical" evidence="11">
    <location>
        <begin position="722"/>
        <end position="745"/>
    </location>
</feature>
<dbReference type="GeneID" id="101858387"/>
<dbReference type="Pfam" id="PF13855">
    <property type="entry name" value="LRR_8"/>
    <property type="match status" value="2"/>
</dbReference>
<evidence type="ECO:0000256" key="11">
    <source>
        <dbReference type="SAM" id="Phobius"/>
    </source>
</evidence>
<dbReference type="InterPro" id="IPR026906">
    <property type="entry name" value="LRR_5"/>
</dbReference>
<protein>
    <submittedName>
        <fullName evidence="14">Toll-like receptor 4</fullName>
    </submittedName>
</protein>
<evidence type="ECO:0000256" key="7">
    <source>
        <dbReference type="ARBA" id="ARBA00022989"/>
    </source>
</evidence>
<dbReference type="Gene3D" id="3.40.50.10140">
    <property type="entry name" value="Toll/interleukin-1 receptor homology (TIR) domain"/>
    <property type="match status" value="1"/>
</dbReference>
<dbReference type="SUPFAM" id="SSF52200">
    <property type="entry name" value="Toll/Interleukin receptor TIR domain"/>
    <property type="match status" value="1"/>
</dbReference>
<evidence type="ECO:0000313" key="13">
    <source>
        <dbReference type="Proteomes" id="UP000694888"/>
    </source>
</evidence>
<dbReference type="SMART" id="SM00369">
    <property type="entry name" value="LRR_TYP"/>
    <property type="match status" value="6"/>
</dbReference>
<keyword evidence="10" id="KW-0325">Glycoprotein</keyword>
<evidence type="ECO:0000256" key="1">
    <source>
        <dbReference type="ARBA" id="ARBA00004167"/>
    </source>
</evidence>
<dbReference type="RefSeq" id="XP_012946829.1">
    <property type="nucleotide sequence ID" value="XM_013091375.1"/>
</dbReference>
<dbReference type="Pfam" id="PF13306">
    <property type="entry name" value="LRR_5"/>
    <property type="match status" value="1"/>
</dbReference>
<dbReference type="SUPFAM" id="SSF52058">
    <property type="entry name" value="L domain-like"/>
    <property type="match status" value="2"/>
</dbReference>
<feature type="transmembrane region" description="Helical" evidence="11">
    <location>
        <begin position="18"/>
        <end position="43"/>
    </location>
</feature>
<name>A0ABM1AFV1_APLCA</name>
<dbReference type="Proteomes" id="UP000694888">
    <property type="component" value="Unplaced"/>
</dbReference>
<dbReference type="InterPro" id="IPR003591">
    <property type="entry name" value="Leu-rich_rpt_typical-subtyp"/>
</dbReference>
<evidence type="ECO:0000256" key="4">
    <source>
        <dbReference type="ARBA" id="ARBA00022692"/>
    </source>
</evidence>
<comment type="similarity">
    <text evidence="2">Belongs to the Toll-like receptor family.</text>
</comment>
<feature type="domain" description="TIR" evidence="12">
    <location>
        <begin position="771"/>
        <end position="911"/>
    </location>
</feature>
<comment type="subcellular location">
    <subcellularLocation>
        <location evidence="1">Membrane</location>
        <topology evidence="1">Single-pass membrane protein</topology>
    </subcellularLocation>
</comment>